<dbReference type="CDD" id="cd12956">
    <property type="entry name" value="CBM_SusE-F_like"/>
    <property type="match status" value="1"/>
</dbReference>
<evidence type="ECO:0000313" key="5">
    <source>
        <dbReference type="Proteomes" id="UP000316727"/>
    </source>
</evidence>
<reference evidence="4 5" key="1">
    <citation type="submission" date="2019-06" db="EMBL/GenBank/DDBJ databases">
        <title>A novel bacterium of genus Pontibacter, isolated from marine sediment.</title>
        <authorList>
            <person name="Huang H."/>
            <person name="Mo K."/>
            <person name="Hu Y."/>
        </authorList>
    </citation>
    <scope>NUCLEOTIDE SEQUENCE [LARGE SCALE GENOMIC DNA]</scope>
    <source>
        <strain evidence="4 5">HB172049</strain>
    </source>
</reference>
<evidence type="ECO:0000259" key="2">
    <source>
        <dbReference type="Pfam" id="PF14292"/>
    </source>
</evidence>
<dbReference type="Pfam" id="PF22058">
    <property type="entry name" value="X25_BaPul_like"/>
    <property type="match status" value="1"/>
</dbReference>
<dbReference type="RefSeq" id="WP_140619332.1">
    <property type="nucleotide sequence ID" value="NZ_VFRQ01000001.1"/>
</dbReference>
<dbReference type="InterPro" id="IPR054409">
    <property type="entry name" value="X25_BaPul-like"/>
</dbReference>
<gene>
    <name evidence="4" type="ORF">FJM65_03205</name>
</gene>
<evidence type="ECO:0000256" key="1">
    <source>
        <dbReference type="SAM" id="SignalP"/>
    </source>
</evidence>
<evidence type="ECO:0000313" key="4">
    <source>
        <dbReference type="EMBL" id="TPE46363.1"/>
    </source>
</evidence>
<dbReference type="GO" id="GO:2001070">
    <property type="term" value="F:starch binding"/>
    <property type="evidence" value="ECO:0007669"/>
    <property type="project" value="InterPro"/>
</dbReference>
<protein>
    <submittedName>
        <fullName evidence="4">SusF/SusE family outer membrane protein</fullName>
    </submittedName>
</protein>
<evidence type="ECO:0000259" key="3">
    <source>
        <dbReference type="Pfam" id="PF22058"/>
    </source>
</evidence>
<keyword evidence="5" id="KW-1185">Reference proteome</keyword>
<keyword evidence="1" id="KW-0732">Signal</keyword>
<organism evidence="4 5">
    <name type="scientific">Pontibacter mangrovi</name>
    <dbReference type="NCBI Taxonomy" id="2589816"/>
    <lineage>
        <taxon>Bacteria</taxon>
        <taxon>Pseudomonadati</taxon>
        <taxon>Bacteroidota</taxon>
        <taxon>Cytophagia</taxon>
        <taxon>Cytophagales</taxon>
        <taxon>Hymenobacteraceae</taxon>
        <taxon>Pontibacter</taxon>
    </lineage>
</organism>
<dbReference type="Gene3D" id="2.60.40.3620">
    <property type="match status" value="2"/>
</dbReference>
<dbReference type="Pfam" id="PF14292">
    <property type="entry name" value="SusE"/>
    <property type="match status" value="1"/>
</dbReference>
<dbReference type="OrthoDB" id="975117at2"/>
<accession>A0A501W8U0</accession>
<dbReference type="PROSITE" id="PS51257">
    <property type="entry name" value="PROKAR_LIPOPROTEIN"/>
    <property type="match status" value="1"/>
</dbReference>
<proteinExistence type="predicted"/>
<name>A0A501W8U0_9BACT</name>
<feature type="chain" id="PRO_5021384419" evidence="1">
    <location>
        <begin position="23"/>
        <end position="348"/>
    </location>
</feature>
<dbReference type="Proteomes" id="UP000316727">
    <property type="component" value="Unassembled WGS sequence"/>
</dbReference>
<dbReference type="AlphaFoldDB" id="A0A501W8U0"/>
<dbReference type="InterPro" id="IPR025970">
    <property type="entry name" value="SusE"/>
</dbReference>
<feature type="signal peptide" evidence="1">
    <location>
        <begin position="1"/>
        <end position="22"/>
    </location>
</feature>
<dbReference type="CDD" id="cd12967">
    <property type="entry name" value="CBM_SusE-F_like_u1"/>
    <property type="match status" value="1"/>
</dbReference>
<feature type="domain" description="Amylopullulanase X25" evidence="3">
    <location>
        <begin position="165"/>
        <end position="234"/>
    </location>
</feature>
<comment type="caution">
    <text evidence="4">The sequence shown here is derived from an EMBL/GenBank/DDBJ whole genome shotgun (WGS) entry which is preliminary data.</text>
</comment>
<dbReference type="GO" id="GO:0019867">
    <property type="term" value="C:outer membrane"/>
    <property type="evidence" value="ECO:0007669"/>
    <property type="project" value="InterPro"/>
</dbReference>
<sequence length="348" mass="38074">MTMKIWLNKISLLCLLAVALFSCDKDEERLVLRPGDAPVLTASTDNIVLTEEQAGEEAVTLSWGEADYGYKAAVEYWLQIDTAGDNFVDPYNVSLGNESEKVYTVEELNTLLTKLKYTPEEAHDISIRIKATVSDLVSPMYSNTTTVNVTPYSTYVEPGYVYVPGDYQGWNPGTAPALISVEDNGIYQGVISFVDAGSLEFKITAGRNWDLNYGAGDAAGTLAVNGSNLTVPAKDSYMITVDLNAMTWSAAKHSWGLIGNATAGGWDADTNMKYDNEEGVWKLTTDLTAGEIKFRFNDDWAVNYGEDNGDNVLEQGGTNIVISDAGTYEIVLDLENEDETVTYTITKQ</sequence>
<dbReference type="EMBL" id="VFRQ01000001">
    <property type="protein sequence ID" value="TPE46363.1"/>
    <property type="molecule type" value="Genomic_DNA"/>
</dbReference>
<feature type="domain" description="SusE outer membrane protein" evidence="2">
    <location>
        <begin position="25"/>
        <end position="130"/>
    </location>
</feature>